<dbReference type="GO" id="GO:0042619">
    <property type="term" value="P:poly-hydroxybutyrate biosynthetic process"/>
    <property type="evidence" value="ECO:0007669"/>
    <property type="project" value="InterPro"/>
</dbReference>
<dbReference type="Gene3D" id="3.40.50.1820">
    <property type="entry name" value="alpha/beta hydrolase"/>
    <property type="match status" value="1"/>
</dbReference>
<dbReference type="RefSeq" id="WP_034825277.1">
    <property type="nucleotide sequence ID" value="NZ_AWFA01000011.1"/>
</dbReference>
<dbReference type="GO" id="GO:0016746">
    <property type="term" value="F:acyltransferase activity"/>
    <property type="evidence" value="ECO:0007669"/>
    <property type="project" value="UniProtKB-KW"/>
</dbReference>
<sequence>MADRKDNKGTQPTLAELLTHQNPLEMQSLLTTLALANTESQALFLDVLTGNGPLGTVTSGDPMGVGEAFRALGLAFSQKPSAIVNANMELMQGWMQLWQEMAIEGISGEHAKDRDRRFSDPEWQNNLGFRFMRKAYEVNAKWLMGLADHVQDEMPDNLHFRTKFFSQQLADSLSPTNFLGSNPQAMREFIQSGGASVLEGIRLARADVKKGGGKLYITQTDESQFQLGENVATAPGQVVFRNDLIELIHYTPPGEQTYARPLLIFPPWINKFYILDLREENSMIRWLLDRGLSVFVVSWRSADKVTKDYTWDDYVKNGIYAAVEATLQATGQKSLNTVGYCIGGTLLSSALGHMAAQGDDRIKSTTFFASQSDFALAGDLKVFTDDSGRAYLASIIDEHGGVMPGTMMYETFNWLRPNDLVWRYVIDQYMLGKEPRPFDLLYWNSDQTNIPGKVHKKYLKDCYAKNKLARGKFTVLGEKVDLKNVKIPVMVQASRDDHICPMESVYRTAKVFGGKTDFILAASGHIAGVVNHPDAQKYCHWTNDGELPETGAEWMEDAEEHKGSWWPTWWEWLRPKSGRKVNAKQPKDMGLGAAPGTYVKIRLEDIKLPLV</sequence>
<dbReference type="InterPro" id="IPR010963">
    <property type="entry name" value="PHA_synth_I"/>
</dbReference>
<organism evidence="6 7">
    <name type="scientific">Hyphomonas pacifica</name>
    <dbReference type="NCBI Taxonomy" id="1280941"/>
    <lineage>
        <taxon>Bacteria</taxon>
        <taxon>Pseudomonadati</taxon>
        <taxon>Pseudomonadota</taxon>
        <taxon>Alphaproteobacteria</taxon>
        <taxon>Hyphomonadales</taxon>
        <taxon>Hyphomonadaceae</taxon>
        <taxon>Hyphomonas</taxon>
    </lineage>
</organism>
<evidence type="ECO:0000256" key="4">
    <source>
        <dbReference type="ARBA" id="ARBA00023315"/>
    </source>
</evidence>
<dbReference type="Pfam" id="PF07167">
    <property type="entry name" value="PhaC_N"/>
    <property type="match status" value="1"/>
</dbReference>
<dbReference type="InterPro" id="IPR029058">
    <property type="entry name" value="AB_hydrolase_fold"/>
</dbReference>
<protein>
    <recommendedName>
        <fullName evidence="5">Poly-beta-hydroxybutyrate polymerase N-terminal domain-containing protein</fullName>
    </recommendedName>
</protein>
<dbReference type="EMBL" id="AWFB01000078">
    <property type="protein sequence ID" value="RAN30673.1"/>
    <property type="molecule type" value="Genomic_DNA"/>
</dbReference>
<dbReference type="GO" id="GO:0005737">
    <property type="term" value="C:cytoplasm"/>
    <property type="evidence" value="ECO:0007669"/>
    <property type="project" value="UniProtKB-SubCell"/>
</dbReference>
<dbReference type="SUPFAM" id="SSF53474">
    <property type="entry name" value="alpha/beta-Hydrolases"/>
    <property type="match status" value="1"/>
</dbReference>
<dbReference type="NCBIfam" id="TIGR01838">
    <property type="entry name" value="PHA_synth_I"/>
    <property type="match status" value="1"/>
</dbReference>
<dbReference type="OrthoDB" id="7208816at2"/>
<name>A0A062TUS6_9PROT</name>
<keyword evidence="2" id="KW-0963">Cytoplasm</keyword>
<reference evidence="6 7" key="1">
    <citation type="submission" date="2013-04" db="EMBL/GenBank/DDBJ databases">
        <title>Hyphomonas sp. T24B3 Genome Sequencing.</title>
        <authorList>
            <person name="Lai Q."/>
            <person name="Shao Z."/>
        </authorList>
    </citation>
    <scope>NUCLEOTIDE SEQUENCE [LARGE SCALE GENOMIC DNA]</scope>
    <source>
        <strain evidence="6 7">T24B3</strain>
    </source>
</reference>
<evidence type="ECO:0000256" key="3">
    <source>
        <dbReference type="ARBA" id="ARBA00022679"/>
    </source>
</evidence>
<dbReference type="InterPro" id="IPR010941">
    <property type="entry name" value="PhaC_N"/>
</dbReference>
<dbReference type="InterPro" id="IPR051321">
    <property type="entry name" value="PHA/PHB_synthase"/>
</dbReference>
<evidence type="ECO:0000256" key="2">
    <source>
        <dbReference type="ARBA" id="ARBA00022490"/>
    </source>
</evidence>
<keyword evidence="7" id="KW-1185">Reference proteome</keyword>
<evidence type="ECO:0000313" key="7">
    <source>
        <dbReference type="Proteomes" id="UP000249123"/>
    </source>
</evidence>
<proteinExistence type="predicted"/>
<dbReference type="eggNOG" id="COG3243">
    <property type="taxonomic scope" value="Bacteria"/>
</dbReference>
<evidence type="ECO:0000256" key="1">
    <source>
        <dbReference type="ARBA" id="ARBA00004496"/>
    </source>
</evidence>
<keyword evidence="4" id="KW-0012">Acyltransferase</keyword>
<dbReference type="AlphaFoldDB" id="A0A062TUS6"/>
<accession>A0A062TUS6</accession>
<comment type="subcellular location">
    <subcellularLocation>
        <location evidence="1">Cytoplasm</location>
    </subcellularLocation>
</comment>
<comment type="caution">
    <text evidence="6">The sequence shown here is derived from an EMBL/GenBank/DDBJ whole genome shotgun (WGS) entry which is preliminary data.</text>
</comment>
<feature type="domain" description="Poly-beta-hydroxybutyrate polymerase N-terminal" evidence="5">
    <location>
        <begin position="114"/>
        <end position="287"/>
    </location>
</feature>
<evidence type="ECO:0000313" key="6">
    <source>
        <dbReference type="EMBL" id="RAN30673.1"/>
    </source>
</evidence>
<accession>A0A328K3Q6</accession>
<gene>
    <name evidence="6" type="ORF">HY3_05855</name>
</gene>
<keyword evidence="3" id="KW-0808">Transferase</keyword>
<dbReference type="STRING" id="1280941.HY2_10720"/>
<dbReference type="Proteomes" id="UP000249123">
    <property type="component" value="Unassembled WGS sequence"/>
</dbReference>
<dbReference type="PANTHER" id="PTHR36837">
    <property type="entry name" value="POLY(3-HYDROXYALKANOATE) POLYMERASE SUBUNIT PHAC"/>
    <property type="match status" value="1"/>
</dbReference>
<dbReference type="PANTHER" id="PTHR36837:SF5">
    <property type="entry name" value="POLY-3-HYDROXYBUTYRATE SYNTHASE"/>
    <property type="match status" value="1"/>
</dbReference>
<evidence type="ECO:0000259" key="5">
    <source>
        <dbReference type="Pfam" id="PF07167"/>
    </source>
</evidence>